<accession>A0A4R5AGQ9</accession>
<dbReference type="RefSeq" id="WP_131901190.1">
    <property type="nucleotide sequence ID" value="NZ_SMKU01000283.1"/>
</dbReference>
<sequence length="1118" mass="119080">MRVDELLTEIEPLPFRARCERLAGLRRLSGDPALAALLDGLAGRGHYERSLALFTASAVRDEASLAHIAAATRDPDAELACEAIRLGVRFGVGPGPFLDRLGDAPAAVRSALYEAVRKWRRSDLADALVDAVAGRWGDEEAAALLSACSPGVAAARLDALAHAVPNWKAIGHAHPGLMLDHAERRLAELPEGVAGGWWSRHALGVAAALHHGPGRVVALLERHCRTGPLPYALQPGAGALIGAEPERMLRLLLSDGHRGHLRDLLHRRSVRDRLARLGGTGPADLARAVRDDEGALCLLLKAFAPGRRAAVFDAAMSGTDLGAREFGEALLGVLPRAVRVREARRMLGLRKVAESPARVWAVTSFLPYDEALPVLGEVTRRPDAGERGTGYALLIACAGRSGDPATLTRMLESLGRLRNEQDPVRLPALNALHSVPEGLLRPEHAAAVAQLAEDALNARDCSYTTRHTLGQIAGAFARQGAIRDDADLLSFALDLIDRLIGHAGALRLGRLDRALRRGQEHRLAAMLAPHLDAGARRDDHRLALLVVQALGRRAHRVPRLQDALEAALDARDDGVLGQAIALWLDPPATRAERVGRVVAKDPSAVAVHRVFAVIARERTDLLDLVLTENTPAGRFRRPDVTYVPRARRVWMRRWTARQRGAYLALLERVAASGTLPEQARGDAVALMARVPGVDPARIRAHLDGEPYLRRAALTALAWTPSPQDVLPELLSRAGSDDAHVAVYAASRAARFVPPSALSAVLGPILADGKITARKEALRILLRSRVPDALDLVAAAWDDPGQHRDVRAAIVSAVRPRLDEPVALRILEEAAAGPRDLARQVIGTPPLLVDERFRAAYAALVLRVARSEDPEARDAALPGVPAWAPWAPDAPAVLADIVTDLGGTRGWRGALHALVGCVANGIGAAELGTAAAELAAAPDLPDAEAERDLPAHQRLAALVDAVRVAAEQDRDGAEHAIRAVDGHLPEPLACALTASTLRWDTPAIAATVDALADRCAGGGALAVLHVAEALIGGPLGEDDEDGFYYVRPDPSVPEDVRPHAARLAARGDLAGGLFACALTGRHGPRAGWPGTWRALLRALRTHPVPDVAFAARSVRTAAE</sequence>
<comment type="caution">
    <text evidence="1">The sequence shown here is derived from an EMBL/GenBank/DDBJ whole genome shotgun (WGS) entry which is preliminary data.</text>
</comment>
<evidence type="ECO:0000313" key="1">
    <source>
        <dbReference type="EMBL" id="TDD71813.1"/>
    </source>
</evidence>
<gene>
    <name evidence="1" type="ORF">E1298_35470</name>
</gene>
<dbReference type="AlphaFoldDB" id="A0A4R5AGQ9"/>
<reference evidence="1 2" key="1">
    <citation type="submission" date="2019-03" db="EMBL/GenBank/DDBJ databases">
        <title>Draft genome sequences of novel Actinobacteria.</title>
        <authorList>
            <person name="Sahin N."/>
            <person name="Ay H."/>
            <person name="Saygin H."/>
        </authorList>
    </citation>
    <scope>NUCLEOTIDE SEQUENCE [LARGE SCALE GENOMIC DNA]</scope>
    <source>
        <strain evidence="1 2">H3C3</strain>
    </source>
</reference>
<keyword evidence="2" id="KW-1185">Reference proteome</keyword>
<dbReference type="InterPro" id="IPR016024">
    <property type="entry name" value="ARM-type_fold"/>
</dbReference>
<dbReference type="SUPFAM" id="SSF48371">
    <property type="entry name" value="ARM repeat"/>
    <property type="match status" value="1"/>
</dbReference>
<dbReference type="EMBL" id="SMKU01000283">
    <property type="protein sequence ID" value="TDD71813.1"/>
    <property type="molecule type" value="Genomic_DNA"/>
</dbReference>
<organism evidence="1 2">
    <name type="scientific">Actinomadura rubrisoli</name>
    <dbReference type="NCBI Taxonomy" id="2530368"/>
    <lineage>
        <taxon>Bacteria</taxon>
        <taxon>Bacillati</taxon>
        <taxon>Actinomycetota</taxon>
        <taxon>Actinomycetes</taxon>
        <taxon>Streptosporangiales</taxon>
        <taxon>Thermomonosporaceae</taxon>
        <taxon>Actinomadura</taxon>
    </lineage>
</organism>
<evidence type="ECO:0000313" key="2">
    <source>
        <dbReference type="Proteomes" id="UP000294513"/>
    </source>
</evidence>
<proteinExistence type="predicted"/>
<dbReference type="Proteomes" id="UP000294513">
    <property type="component" value="Unassembled WGS sequence"/>
</dbReference>
<name>A0A4R5AGQ9_9ACTN</name>
<evidence type="ECO:0008006" key="3">
    <source>
        <dbReference type="Google" id="ProtNLM"/>
    </source>
</evidence>
<dbReference type="OrthoDB" id="3273854at2"/>
<protein>
    <recommendedName>
        <fullName evidence="3">HEAT repeat domain-containing protein</fullName>
    </recommendedName>
</protein>